<dbReference type="Pfam" id="PF00069">
    <property type="entry name" value="Pkinase"/>
    <property type="match status" value="1"/>
</dbReference>
<evidence type="ECO:0000256" key="5">
    <source>
        <dbReference type="ARBA" id="ARBA00022840"/>
    </source>
</evidence>
<keyword evidence="1" id="KW-0723">Serine/threonine-protein kinase</keyword>
<dbReference type="RefSeq" id="XP_013253419.1">
    <property type="nucleotide sequence ID" value="XM_013397965.1"/>
</dbReference>
<evidence type="ECO:0000256" key="3">
    <source>
        <dbReference type="ARBA" id="ARBA00022741"/>
    </source>
</evidence>
<accession>A0A072NSL1</accession>
<dbReference type="GO" id="GO:0005524">
    <property type="term" value="F:ATP binding"/>
    <property type="evidence" value="ECO:0007669"/>
    <property type="project" value="UniProtKB-KW"/>
</dbReference>
<evidence type="ECO:0000256" key="4">
    <source>
        <dbReference type="ARBA" id="ARBA00022777"/>
    </source>
</evidence>
<dbReference type="EMBL" id="AMGV01000073">
    <property type="protein sequence ID" value="KEF50829.1"/>
    <property type="molecule type" value="Genomic_DNA"/>
</dbReference>
<dbReference type="OrthoDB" id="10252171at2759"/>
<dbReference type="AlphaFoldDB" id="A0A072NSL1"/>
<name>A0A072NSL1_9EURO</name>
<evidence type="ECO:0000256" key="1">
    <source>
        <dbReference type="ARBA" id="ARBA00022527"/>
    </source>
</evidence>
<evidence type="ECO:0000259" key="6">
    <source>
        <dbReference type="PROSITE" id="PS50011"/>
    </source>
</evidence>
<keyword evidence="3" id="KW-0547">Nucleotide-binding</keyword>
<evidence type="ECO:0000313" key="7">
    <source>
        <dbReference type="EMBL" id="KEF50829.1"/>
    </source>
</evidence>
<dbReference type="STRING" id="1182545.A0A072NSL1"/>
<evidence type="ECO:0000256" key="2">
    <source>
        <dbReference type="ARBA" id="ARBA00022679"/>
    </source>
</evidence>
<dbReference type="SUPFAM" id="SSF56112">
    <property type="entry name" value="Protein kinase-like (PK-like)"/>
    <property type="match status" value="1"/>
</dbReference>
<reference evidence="7 8" key="1">
    <citation type="submission" date="2013-03" db="EMBL/GenBank/DDBJ databases">
        <title>The Genome Sequence of Exophiala aquamarina CBS 119918.</title>
        <authorList>
            <consortium name="The Broad Institute Genomics Platform"/>
            <person name="Cuomo C."/>
            <person name="de Hoog S."/>
            <person name="Gorbushina A."/>
            <person name="Walker B."/>
            <person name="Young S.K."/>
            <person name="Zeng Q."/>
            <person name="Gargeya S."/>
            <person name="Fitzgerald M."/>
            <person name="Haas B."/>
            <person name="Abouelleil A."/>
            <person name="Allen A.W."/>
            <person name="Alvarado L."/>
            <person name="Arachchi H.M."/>
            <person name="Berlin A.M."/>
            <person name="Chapman S.B."/>
            <person name="Gainer-Dewar J."/>
            <person name="Goldberg J."/>
            <person name="Griggs A."/>
            <person name="Gujja S."/>
            <person name="Hansen M."/>
            <person name="Howarth C."/>
            <person name="Imamovic A."/>
            <person name="Ireland A."/>
            <person name="Larimer J."/>
            <person name="McCowan C."/>
            <person name="Murphy C."/>
            <person name="Pearson M."/>
            <person name="Poon T.W."/>
            <person name="Priest M."/>
            <person name="Roberts A."/>
            <person name="Saif S."/>
            <person name="Shea T."/>
            <person name="Sisk P."/>
            <person name="Sykes S."/>
            <person name="Wortman J."/>
            <person name="Nusbaum C."/>
            <person name="Birren B."/>
        </authorList>
    </citation>
    <scope>NUCLEOTIDE SEQUENCE [LARGE SCALE GENOMIC DNA]</scope>
    <source>
        <strain evidence="7 8">CBS 119918</strain>
    </source>
</reference>
<dbReference type="SMART" id="SM00220">
    <property type="entry name" value="S_TKc"/>
    <property type="match status" value="1"/>
</dbReference>
<protein>
    <recommendedName>
        <fullName evidence="6">Protein kinase domain-containing protein</fullName>
    </recommendedName>
</protein>
<keyword evidence="4" id="KW-0418">Kinase</keyword>
<feature type="domain" description="Protein kinase" evidence="6">
    <location>
        <begin position="1"/>
        <end position="149"/>
    </location>
</feature>
<dbReference type="PANTHER" id="PTHR24345:SF91">
    <property type="entry name" value="SERINE_THREONINE-PROTEIN KINASE PLK4"/>
    <property type="match status" value="1"/>
</dbReference>
<keyword evidence="2" id="KW-0808">Transferase</keyword>
<dbReference type="VEuPathDB" id="FungiDB:A1O9_13116"/>
<gene>
    <name evidence="7" type="ORF">A1O9_13116</name>
</gene>
<dbReference type="InterPro" id="IPR011009">
    <property type="entry name" value="Kinase-like_dom_sf"/>
</dbReference>
<dbReference type="GeneID" id="25288007"/>
<feature type="non-terminal residue" evidence="7">
    <location>
        <position position="1"/>
    </location>
</feature>
<dbReference type="GO" id="GO:0005634">
    <property type="term" value="C:nucleus"/>
    <property type="evidence" value="ECO:0007669"/>
    <property type="project" value="TreeGrafter"/>
</dbReference>
<dbReference type="HOGENOM" id="CLU_1754042_0_0_1"/>
<organism evidence="7 8">
    <name type="scientific">Exophiala aquamarina CBS 119918</name>
    <dbReference type="NCBI Taxonomy" id="1182545"/>
    <lineage>
        <taxon>Eukaryota</taxon>
        <taxon>Fungi</taxon>
        <taxon>Dikarya</taxon>
        <taxon>Ascomycota</taxon>
        <taxon>Pezizomycotina</taxon>
        <taxon>Eurotiomycetes</taxon>
        <taxon>Chaetothyriomycetidae</taxon>
        <taxon>Chaetothyriales</taxon>
        <taxon>Herpotrichiellaceae</taxon>
        <taxon>Exophiala</taxon>
    </lineage>
</organism>
<dbReference type="InterPro" id="IPR000719">
    <property type="entry name" value="Prot_kinase_dom"/>
</dbReference>
<dbReference type="GO" id="GO:0004674">
    <property type="term" value="F:protein serine/threonine kinase activity"/>
    <property type="evidence" value="ECO:0007669"/>
    <property type="project" value="UniProtKB-KW"/>
</dbReference>
<dbReference type="PROSITE" id="PS50011">
    <property type="entry name" value="PROTEIN_KINASE_DOM"/>
    <property type="match status" value="1"/>
</dbReference>
<keyword evidence="8" id="KW-1185">Reference proteome</keyword>
<keyword evidence="5" id="KW-0067">ATP-binding</keyword>
<comment type="caution">
    <text evidence="7">The sequence shown here is derived from an EMBL/GenBank/DDBJ whole genome shotgun (WGS) entry which is preliminary data.</text>
</comment>
<dbReference type="CDD" id="cd00180">
    <property type="entry name" value="PKc"/>
    <property type="match status" value="1"/>
</dbReference>
<sequence length="149" mass="16581">ENVEEYMLSRTGHPHIVRLFGSLVVEGRRCLLLDYCGNGSLQNYLATRRTLPLPVVRRIFLSLLAGVKKMQCQGIVHRDIRPEQVLLGSAMTVKLADLGLADECLPNRRFSSFRTPSPYAAPEIFESEGCGQAFEDCLRSDVWSVGAIA</sequence>
<dbReference type="Proteomes" id="UP000027920">
    <property type="component" value="Unassembled WGS sequence"/>
</dbReference>
<evidence type="ECO:0000313" key="8">
    <source>
        <dbReference type="Proteomes" id="UP000027920"/>
    </source>
</evidence>
<dbReference type="Gene3D" id="1.10.510.10">
    <property type="entry name" value="Transferase(Phosphotransferase) domain 1"/>
    <property type="match status" value="1"/>
</dbReference>
<dbReference type="PANTHER" id="PTHR24345">
    <property type="entry name" value="SERINE/THREONINE-PROTEIN KINASE PLK"/>
    <property type="match status" value="1"/>
</dbReference>
<proteinExistence type="predicted"/>